<dbReference type="InterPro" id="IPR017853">
    <property type="entry name" value="GH"/>
</dbReference>
<feature type="domain" description="GH26" evidence="5">
    <location>
        <begin position="1"/>
        <end position="286"/>
    </location>
</feature>
<dbReference type="InterPro" id="IPR022790">
    <property type="entry name" value="GH26_dom"/>
</dbReference>
<reference evidence="6 7" key="1">
    <citation type="submission" date="2023-02" db="EMBL/GenBank/DDBJ databases">
        <title>Dictyobacter halimunensis sp. nov., a new member of the class Ktedonobacteria from forest soil in a geothermal area.</title>
        <authorList>
            <person name="Rachmania M.K."/>
            <person name="Ningsih F."/>
            <person name="Sakai Y."/>
            <person name="Yabe S."/>
            <person name="Yokota A."/>
            <person name="Sjamsuridzal W."/>
        </authorList>
    </citation>
    <scope>NUCLEOTIDE SEQUENCE [LARGE SCALE GENOMIC DNA]</scope>
    <source>
        <strain evidence="6 7">S3.2.2.5</strain>
    </source>
</reference>
<dbReference type="SUPFAM" id="SSF51445">
    <property type="entry name" value="(Trans)glycosidases"/>
    <property type="match status" value="1"/>
</dbReference>
<evidence type="ECO:0000256" key="2">
    <source>
        <dbReference type="ARBA" id="ARBA00022801"/>
    </source>
</evidence>
<dbReference type="Proteomes" id="UP001344906">
    <property type="component" value="Unassembled WGS sequence"/>
</dbReference>
<sequence>MPGDMNVIRNYEKDSGKNVSVLLSYQAWGDHSNGFPDDWTTPVREDGAIPMITWEPWKTAPFPQENNEPDYALKNISEGKFDAYITQWAKDARAWRYPFFLRFAPEMNGDWTPWSESINSNQAGDFVKAWKHVHDIFTAHGVTNATWVWCPNIENVSDNTPISEYYPGDAYVDWTAMDGFNWGTTSQYNAWLPFAKVFGPTYNDIMKITSKPMIISETGTVERGGNKAAWITDAYSVELPDNFPNIKGIVWFNQITQQDWRIESSSAAQQAFSQAIKAPHYASNTFKDYMGG</sequence>
<evidence type="ECO:0000313" key="7">
    <source>
        <dbReference type="Proteomes" id="UP001344906"/>
    </source>
</evidence>
<proteinExistence type="inferred from homology"/>
<dbReference type="Pfam" id="PF02156">
    <property type="entry name" value="Glyco_hydro_26"/>
    <property type="match status" value="1"/>
</dbReference>
<dbReference type="PANTHER" id="PTHR40079">
    <property type="entry name" value="MANNAN ENDO-1,4-BETA-MANNOSIDASE E-RELATED"/>
    <property type="match status" value="1"/>
</dbReference>
<evidence type="ECO:0000259" key="5">
    <source>
        <dbReference type="PROSITE" id="PS51764"/>
    </source>
</evidence>
<protein>
    <recommendedName>
        <fullName evidence="5">GH26 domain-containing protein</fullName>
    </recommendedName>
</protein>
<keyword evidence="3 4" id="KW-0326">Glycosidase</keyword>
<name>A0ABQ6FYE7_9CHLR</name>
<dbReference type="PROSITE" id="PS51764">
    <property type="entry name" value="GH26"/>
    <property type="match status" value="1"/>
</dbReference>
<dbReference type="InterPro" id="IPR000805">
    <property type="entry name" value="Glyco_hydro_26"/>
</dbReference>
<dbReference type="PANTHER" id="PTHR40079:SF4">
    <property type="entry name" value="GH26 DOMAIN-CONTAINING PROTEIN-RELATED"/>
    <property type="match status" value="1"/>
</dbReference>
<evidence type="ECO:0000313" key="6">
    <source>
        <dbReference type="EMBL" id="GLV59316.1"/>
    </source>
</evidence>
<feature type="active site" description="Proton donor" evidence="4">
    <location>
        <position position="106"/>
    </location>
</feature>
<evidence type="ECO:0000256" key="3">
    <source>
        <dbReference type="ARBA" id="ARBA00023295"/>
    </source>
</evidence>
<evidence type="ECO:0000256" key="1">
    <source>
        <dbReference type="ARBA" id="ARBA00007754"/>
    </source>
</evidence>
<dbReference type="Gene3D" id="3.20.20.80">
    <property type="entry name" value="Glycosidases"/>
    <property type="match status" value="1"/>
</dbReference>
<gene>
    <name evidence="6" type="ORF">KDH_61430</name>
</gene>
<keyword evidence="7" id="KW-1185">Reference proteome</keyword>
<comment type="caution">
    <text evidence="6">The sequence shown here is derived from an EMBL/GenBank/DDBJ whole genome shotgun (WGS) entry which is preliminary data.</text>
</comment>
<dbReference type="EMBL" id="BSRI01000002">
    <property type="protein sequence ID" value="GLV59316.1"/>
    <property type="molecule type" value="Genomic_DNA"/>
</dbReference>
<keyword evidence="2 4" id="KW-0378">Hydrolase</keyword>
<organism evidence="6 7">
    <name type="scientific">Dictyobacter halimunensis</name>
    <dbReference type="NCBI Taxonomy" id="3026934"/>
    <lineage>
        <taxon>Bacteria</taxon>
        <taxon>Bacillati</taxon>
        <taxon>Chloroflexota</taxon>
        <taxon>Ktedonobacteria</taxon>
        <taxon>Ktedonobacterales</taxon>
        <taxon>Dictyobacteraceae</taxon>
        <taxon>Dictyobacter</taxon>
    </lineage>
</organism>
<evidence type="ECO:0000256" key="4">
    <source>
        <dbReference type="PROSITE-ProRule" id="PRU01100"/>
    </source>
</evidence>
<feature type="active site" description="Nucleophile" evidence="4">
    <location>
        <position position="217"/>
    </location>
</feature>
<comment type="similarity">
    <text evidence="1 4">Belongs to the glycosyl hydrolase 26 family.</text>
</comment>
<accession>A0ABQ6FYE7</accession>